<accession>A0ABU2VCQ9</accession>
<name>A0ABU2VCQ9_9ACTN</name>
<keyword evidence="3" id="KW-1185">Reference proteome</keyword>
<evidence type="ECO:0000256" key="1">
    <source>
        <dbReference type="SAM" id="MobiDB-lite"/>
    </source>
</evidence>
<evidence type="ECO:0000313" key="3">
    <source>
        <dbReference type="Proteomes" id="UP001183824"/>
    </source>
</evidence>
<feature type="region of interest" description="Disordered" evidence="1">
    <location>
        <begin position="738"/>
        <end position="761"/>
    </location>
</feature>
<feature type="region of interest" description="Disordered" evidence="1">
    <location>
        <begin position="501"/>
        <end position="545"/>
    </location>
</feature>
<dbReference type="EMBL" id="JAVREZ010000007">
    <property type="protein sequence ID" value="MDT0483025.1"/>
    <property type="molecule type" value="Genomic_DNA"/>
</dbReference>
<comment type="caution">
    <text evidence="2">The sequence shown here is derived from an EMBL/GenBank/DDBJ whole genome shotgun (WGS) entry which is preliminary data.</text>
</comment>
<feature type="region of interest" description="Disordered" evidence="1">
    <location>
        <begin position="264"/>
        <end position="296"/>
    </location>
</feature>
<organism evidence="2 3">
    <name type="scientific">Streptomyces doebereineriae</name>
    <dbReference type="NCBI Taxonomy" id="3075528"/>
    <lineage>
        <taxon>Bacteria</taxon>
        <taxon>Bacillati</taxon>
        <taxon>Actinomycetota</taxon>
        <taxon>Actinomycetes</taxon>
        <taxon>Kitasatosporales</taxon>
        <taxon>Streptomycetaceae</taxon>
        <taxon>Streptomyces</taxon>
    </lineage>
</organism>
<feature type="compositionally biased region" description="Basic and acidic residues" evidence="1">
    <location>
        <begin position="504"/>
        <end position="517"/>
    </location>
</feature>
<evidence type="ECO:0000313" key="2">
    <source>
        <dbReference type="EMBL" id="MDT0483025.1"/>
    </source>
</evidence>
<feature type="region of interest" description="Disordered" evidence="1">
    <location>
        <begin position="369"/>
        <end position="392"/>
    </location>
</feature>
<protein>
    <submittedName>
        <fullName evidence="2">Caspase family protein</fullName>
    </submittedName>
</protein>
<dbReference type="Proteomes" id="UP001183824">
    <property type="component" value="Unassembled WGS sequence"/>
</dbReference>
<sequence length="761" mass="81919">MTVQSGVAAGPPNPARTYAVVVAVSQYAYGSPDWDRPALDEDAARFSAWLRSSGVPSEHIIELKGAEATVERVRSVLVGQVPLLHGDFLWVYWAGHGVIDKEDRLRLLLAGQPANDMRNLGLEDLLALYRTSFLPGFTRQTFVIDACQQDAERMDIPLGSPLDLPPSGEKKDEADQQVWVAAQLNTGAAYGPQGGLFSAAVLSLLGAGRTLDGTVTEAELQRGVRAEADRAGLGGARDDLQEPIRVLYRNSGGSREPMVLLARPARDGNRPPGQTSSPPVAHRIPLPPPGVTSRAAPDDRFRVRLETRWCLTSGQCTDVLADPSGDDLVELLSRTEQLLQRVLSAHDPRHAPPEARRWYVHEVDASREPASGDELFATGPGAEKPGQDPAGRGSGLIVRLRADDGPPADWPLHLGHLRRLAPGLRVVVVQIHGADADAVHETAVRVARDLRCGEYLFRRARPPRRAVSGSWRTLTRAVDVRSALADTGTATVRLDGPAIVADLNTRDGERTERDARTGPEGPADLPGPDGQHPSTPHGQPSGRGDWQAERDMLASVAARWPSEYPALAEAHAAGRRGAGRYASLLLAAADDAELGRWLGAAGRQPPGPDDFPGVRVPRAVADAMVLGLLRDRQPGKAPELHGWQHAHLSSAVRAAYEVALRGTPPTLADLDRSEEAVTLDRAGLLAGTDLWALDPRGLCRGTWTLLTRWPLTEDTAGWLAGVPEARRRLVGLSAQPSLPDASLEWDEPDYREALRPPLPSG</sequence>
<gene>
    <name evidence="2" type="ORF">RNB18_22935</name>
</gene>
<dbReference type="RefSeq" id="WP_311715970.1">
    <property type="nucleotide sequence ID" value="NZ_JAVREZ010000007.1"/>
</dbReference>
<dbReference type="Gene3D" id="3.40.50.1460">
    <property type="match status" value="1"/>
</dbReference>
<proteinExistence type="predicted"/>
<reference evidence="3" key="1">
    <citation type="submission" date="2023-07" db="EMBL/GenBank/DDBJ databases">
        <title>30 novel species of actinomycetes from the DSMZ collection.</title>
        <authorList>
            <person name="Nouioui I."/>
        </authorList>
    </citation>
    <scope>NUCLEOTIDE SEQUENCE [LARGE SCALE GENOMIC DNA]</scope>
    <source>
        <strain evidence="3">DSM 41640</strain>
    </source>
</reference>